<gene>
    <name evidence="1" type="ORF">KC01_LOCUS16177</name>
</gene>
<accession>A0AAV2KEQ1</accession>
<name>A0AAV2KEQ1_KNICA</name>
<protein>
    <submittedName>
        <fullName evidence="1">Uncharacterized protein</fullName>
    </submittedName>
</protein>
<dbReference type="EMBL" id="OZ035839">
    <property type="protein sequence ID" value="CAL1586032.1"/>
    <property type="molecule type" value="Genomic_DNA"/>
</dbReference>
<evidence type="ECO:0000313" key="1">
    <source>
        <dbReference type="EMBL" id="CAL1586032.1"/>
    </source>
</evidence>
<organism evidence="1 2">
    <name type="scientific">Knipowitschia caucasica</name>
    <name type="common">Caucasian dwarf goby</name>
    <name type="synonym">Pomatoschistus caucasicus</name>
    <dbReference type="NCBI Taxonomy" id="637954"/>
    <lineage>
        <taxon>Eukaryota</taxon>
        <taxon>Metazoa</taxon>
        <taxon>Chordata</taxon>
        <taxon>Craniata</taxon>
        <taxon>Vertebrata</taxon>
        <taxon>Euteleostomi</taxon>
        <taxon>Actinopterygii</taxon>
        <taxon>Neopterygii</taxon>
        <taxon>Teleostei</taxon>
        <taxon>Neoteleostei</taxon>
        <taxon>Acanthomorphata</taxon>
        <taxon>Gobiaria</taxon>
        <taxon>Gobiiformes</taxon>
        <taxon>Gobioidei</taxon>
        <taxon>Gobiidae</taxon>
        <taxon>Gobiinae</taxon>
        <taxon>Knipowitschia</taxon>
    </lineage>
</organism>
<reference evidence="1 2" key="1">
    <citation type="submission" date="2024-04" db="EMBL/GenBank/DDBJ databases">
        <authorList>
            <person name="Waldvogel A.-M."/>
            <person name="Schoenle A."/>
        </authorList>
    </citation>
    <scope>NUCLEOTIDE SEQUENCE [LARGE SCALE GENOMIC DNA]</scope>
</reference>
<keyword evidence="2" id="KW-1185">Reference proteome</keyword>
<proteinExistence type="predicted"/>
<evidence type="ECO:0000313" key="2">
    <source>
        <dbReference type="Proteomes" id="UP001497482"/>
    </source>
</evidence>
<sequence length="89" mass="9391">MRSSAGLGASLQDWPHLVPPCGLCVGQGLRAAPHMQSCWGSICREVLRGQSRLGPLTDVGSRRGAKANGGAMPLWRAGICVFQTFDNLG</sequence>
<dbReference type="AlphaFoldDB" id="A0AAV2KEQ1"/>
<dbReference type="Proteomes" id="UP001497482">
    <property type="component" value="Chromosome 17"/>
</dbReference>